<accession>A0A0L6V9U3</accession>
<keyword evidence="3" id="KW-1185">Reference proteome</keyword>
<evidence type="ECO:0000256" key="1">
    <source>
        <dbReference type="SAM" id="MobiDB-lite"/>
    </source>
</evidence>
<dbReference type="VEuPathDB" id="FungiDB:VP01_2149g4"/>
<name>A0A0L6V9U3_9BASI</name>
<dbReference type="Proteomes" id="UP000037035">
    <property type="component" value="Unassembled WGS sequence"/>
</dbReference>
<dbReference type="AlphaFoldDB" id="A0A0L6V9U3"/>
<reference evidence="2 3" key="1">
    <citation type="submission" date="2015-08" db="EMBL/GenBank/DDBJ databases">
        <title>Next Generation Sequencing and Analysis of the Genome of Puccinia sorghi L Schw, the Causal Agent of Maize Common Rust.</title>
        <authorList>
            <person name="Rochi L."/>
            <person name="Burguener G."/>
            <person name="Darino M."/>
            <person name="Turjanski A."/>
            <person name="Kreff E."/>
            <person name="Dieguez M.J."/>
            <person name="Sacco F."/>
        </authorList>
    </citation>
    <scope>NUCLEOTIDE SEQUENCE [LARGE SCALE GENOMIC DNA]</scope>
    <source>
        <strain evidence="2 3">RO10H11247</strain>
    </source>
</reference>
<feature type="region of interest" description="Disordered" evidence="1">
    <location>
        <begin position="371"/>
        <end position="468"/>
    </location>
</feature>
<proteinExistence type="predicted"/>
<dbReference type="OrthoDB" id="2506388at2759"/>
<evidence type="ECO:0000313" key="3">
    <source>
        <dbReference type="Proteomes" id="UP000037035"/>
    </source>
</evidence>
<dbReference type="STRING" id="27349.A0A0L6V9U3"/>
<sequence>MRTDEFPAAFTPTKTALFVHIKILWGLLKQDSVPTPPALSSLENFYQRFRHTDQIERVVKGGGGTPFLGTHEVQCLRDARAGRVRVGNSVVHLGDHFIRYVHGLMCRLGLQVWCPNLEEDSGSLYNAAHRIAALTTFQELAASSAYAYLNIDMEWVADMPLLIRAYNHFVHYLMWDRYKKEMKEAGKNAKDAEHKKFSKARERLRNERRDFAILNKYPQRYITVLSQIGAHSDDEEVPGKGFYMIKTLPYRSKNANKFFNRLRQVMLKASEQDPLAIKSRRRVRLLPKAPVESRFKTAPKGLPIDFYSPQWFKELPPALQNTIPNTQALAFLPDASKSLFPKDKKHPDEKLADSTFTKKYWEVQAEPYGLLHESSDEEEPENERGGTITDEEGEGIDLTQPSPDASDDDGFFAEGDAGDLYEEEEGSSGNESEEDGDYSEAEEDEGESEGPVDEDYPMQNIAEDEAEW</sequence>
<gene>
    <name evidence="2" type="ORF">VP01_2149g4</name>
</gene>
<protein>
    <submittedName>
        <fullName evidence="2">Uncharacterized protein</fullName>
    </submittedName>
</protein>
<comment type="caution">
    <text evidence="2">The sequence shown here is derived from an EMBL/GenBank/DDBJ whole genome shotgun (WGS) entry which is preliminary data.</text>
</comment>
<feature type="compositionally biased region" description="Acidic residues" evidence="1">
    <location>
        <begin position="405"/>
        <end position="468"/>
    </location>
</feature>
<organism evidence="2 3">
    <name type="scientific">Puccinia sorghi</name>
    <dbReference type="NCBI Taxonomy" id="27349"/>
    <lineage>
        <taxon>Eukaryota</taxon>
        <taxon>Fungi</taxon>
        <taxon>Dikarya</taxon>
        <taxon>Basidiomycota</taxon>
        <taxon>Pucciniomycotina</taxon>
        <taxon>Pucciniomycetes</taxon>
        <taxon>Pucciniales</taxon>
        <taxon>Pucciniaceae</taxon>
        <taxon>Puccinia</taxon>
    </lineage>
</organism>
<evidence type="ECO:0000313" key="2">
    <source>
        <dbReference type="EMBL" id="KNZ57479.1"/>
    </source>
</evidence>
<dbReference type="EMBL" id="LAVV01007002">
    <property type="protein sequence ID" value="KNZ57479.1"/>
    <property type="molecule type" value="Genomic_DNA"/>
</dbReference>